<reference evidence="1" key="1">
    <citation type="submission" date="2022-11" db="EMBL/GenBank/DDBJ databases">
        <title>High-quality draft genome sequence of Galbibacter sp. strain CMA-7.</title>
        <authorList>
            <person name="Wei L."/>
            <person name="Dong C."/>
            <person name="Shao Z."/>
        </authorList>
    </citation>
    <scope>NUCLEOTIDE SEQUENCE</scope>
    <source>
        <strain evidence="1">CMA-7</strain>
    </source>
</reference>
<evidence type="ECO:0000313" key="2">
    <source>
        <dbReference type="Proteomes" id="UP001153642"/>
    </source>
</evidence>
<gene>
    <name evidence="1" type="ORF">OSR52_15350</name>
</gene>
<name>A0ABT6FVH0_9FLAO</name>
<dbReference type="RefSeq" id="WP_277901042.1">
    <property type="nucleotide sequence ID" value="NZ_JAPMUA010000006.1"/>
</dbReference>
<protein>
    <submittedName>
        <fullName evidence="1">Uncharacterized protein</fullName>
    </submittedName>
</protein>
<accession>A0ABT6FVH0</accession>
<evidence type="ECO:0000313" key="1">
    <source>
        <dbReference type="EMBL" id="MDG3587247.1"/>
    </source>
</evidence>
<dbReference type="Proteomes" id="UP001153642">
    <property type="component" value="Unassembled WGS sequence"/>
</dbReference>
<proteinExistence type="predicted"/>
<organism evidence="1 2">
    <name type="scientific">Galbibacter pacificus</name>
    <dbReference type="NCBI Taxonomy" id="2996052"/>
    <lineage>
        <taxon>Bacteria</taxon>
        <taxon>Pseudomonadati</taxon>
        <taxon>Bacteroidota</taxon>
        <taxon>Flavobacteriia</taxon>
        <taxon>Flavobacteriales</taxon>
        <taxon>Flavobacteriaceae</taxon>
        <taxon>Galbibacter</taxon>
    </lineage>
</organism>
<comment type="caution">
    <text evidence="1">The sequence shown here is derived from an EMBL/GenBank/DDBJ whole genome shotgun (WGS) entry which is preliminary data.</text>
</comment>
<sequence length="80" mass="9549">MEHIKMIWDFRSPAALKTAQHYEVHLKEFMEMDKIPFLKTGHEVITPNEHAIAYLVVEKEYLIPLRNKLKPHRGVYYKEG</sequence>
<dbReference type="EMBL" id="JAPMUA010000006">
    <property type="protein sequence ID" value="MDG3587247.1"/>
    <property type="molecule type" value="Genomic_DNA"/>
</dbReference>
<keyword evidence="2" id="KW-1185">Reference proteome</keyword>